<evidence type="ECO:0000313" key="2">
    <source>
        <dbReference type="Proteomes" id="UP000565572"/>
    </source>
</evidence>
<protein>
    <submittedName>
        <fullName evidence="1">Putative damage-inducible protein DinB</fullName>
    </submittedName>
</protein>
<evidence type="ECO:0000313" key="1">
    <source>
        <dbReference type="EMBL" id="MBB3327597.1"/>
    </source>
</evidence>
<gene>
    <name evidence="1" type="ORF">FHX39_002541</name>
</gene>
<accession>A0A7W5JWG7</accession>
<proteinExistence type="predicted"/>
<keyword evidence="2" id="KW-1185">Reference proteome</keyword>
<dbReference type="Proteomes" id="UP000565572">
    <property type="component" value="Unassembled WGS sequence"/>
</dbReference>
<comment type="caution">
    <text evidence="1">The sequence shown here is derived from an EMBL/GenBank/DDBJ whole genome shotgun (WGS) entry which is preliminary data.</text>
</comment>
<dbReference type="InterPro" id="IPR034660">
    <property type="entry name" value="DinB/YfiT-like"/>
</dbReference>
<dbReference type="AlphaFoldDB" id="A0A7W5JWG7"/>
<dbReference type="InterPro" id="IPR007061">
    <property type="entry name" value="MST-like"/>
</dbReference>
<dbReference type="Gene3D" id="1.20.120.450">
    <property type="entry name" value="dinb family like domain"/>
    <property type="match status" value="1"/>
</dbReference>
<name>A0A7W5JWG7_9ACTN</name>
<dbReference type="RefSeq" id="WP_183338931.1">
    <property type="nucleotide sequence ID" value="NZ_JACHZG010000001.1"/>
</dbReference>
<organism evidence="1 2">
    <name type="scientific">Microlunatus antarcticus</name>
    <dbReference type="NCBI Taxonomy" id="53388"/>
    <lineage>
        <taxon>Bacteria</taxon>
        <taxon>Bacillati</taxon>
        <taxon>Actinomycetota</taxon>
        <taxon>Actinomycetes</taxon>
        <taxon>Propionibacteriales</taxon>
        <taxon>Propionibacteriaceae</taxon>
        <taxon>Microlunatus</taxon>
    </lineage>
</organism>
<dbReference type="SUPFAM" id="SSF109854">
    <property type="entry name" value="DinB/YfiT-like putative metalloenzymes"/>
    <property type="match status" value="1"/>
</dbReference>
<reference evidence="1 2" key="1">
    <citation type="submission" date="2020-08" db="EMBL/GenBank/DDBJ databases">
        <title>Sequencing the genomes of 1000 actinobacteria strains.</title>
        <authorList>
            <person name="Klenk H.-P."/>
        </authorList>
    </citation>
    <scope>NUCLEOTIDE SEQUENCE [LARGE SCALE GENOMIC DNA]</scope>
    <source>
        <strain evidence="1 2">DSM 11053</strain>
    </source>
</reference>
<sequence>MTTTAEHNPENSPDDRAKADLREYLQRAREDLLWKLEGLSEYDVRRPLVPTGTNLLGLVKHTAGTEAGYLGATFGRPFPDLPRWASDAAEDNADMWATPEESTADLVALYRRVWAHSDATVEALPLDEIGLVPWWPAERREPTLHRVLAHVVAETSRHAGQADLVRELVDGAAGMRAGVSNLPDNDADWWTAYHHRVERAARRAGDR</sequence>
<dbReference type="Pfam" id="PF04978">
    <property type="entry name" value="MST"/>
    <property type="match status" value="1"/>
</dbReference>
<dbReference type="EMBL" id="JACHZG010000001">
    <property type="protein sequence ID" value="MBB3327597.1"/>
    <property type="molecule type" value="Genomic_DNA"/>
</dbReference>